<proteinExistence type="inferred from homology"/>
<evidence type="ECO:0000256" key="1">
    <source>
        <dbReference type="ARBA" id="ARBA00010169"/>
    </source>
</evidence>
<dbReference type="GO" id="GO:0010038">
    <property type="term" value="P:response to metal ion"/>
    <property type="evidence" value="ECO:0007669"/>
    <property type="project" value="InterPro"/>
</dbReference>
<dbReference type="GO" id="GO:0005507">
    <property type="term" value="F:copper ion binding"/>
    <property type="evidence" value="ECO:0007669"/>
    <property type="project" value="TreeGrafter"/>
</dbReference>
<dbReference type="RefSeq" id="WP_184534928.1">
    <property type="nucleotide sequence ID" value="NZ_JACHJW010000001.1"/>
</dbReference>
<sequence>MTSYLEVSTATATQDEAIRLAESAVTARLAGNAQVIGPVVSVFWHLGERGTGQEWRLLLYTTERRYEDLEAYLLAHHPWDNPQVTATSIVAGSATCLEWLRKSVDDE</sequence>
<dbReference type="Pfam" id="PF03091">
    <property type="entry name" value="CutA1"/>
    <property type="match status" value="1"/>
</dbReference>
<comment type="similarity">
    <text evidence="1">Belongs to the CutA family.</text>
</comment>
<evidence type="ECO:0000313" key="2">
    <source>
        <dbReference type="EMBL" id="MBB4958911.1"/>
    </source>
</evidence>
<dbReference type="Proteomes" id="UP000578819">
    <property type="component" value="Unassembled WGS sequence"/>
</dbReference>
<dbReference type="InterPro" id="IPR011322">
    <property type="entry name" value="N-reg_PII-like_a/b"/>
</dbReference>
<name>A0A7W7SQE7_9ACTN</name>
<dbReference type="EMBL" id="JACHJW010000001">
    <property type="protein sequence ID" value="MBB4958911.1"/>
    <property type="molecule type" value="Genomic_DNA"/>
</dbReference>
<dbReference type="Gene3D" id="3.30.70.120">
    <property type="match status" value="1"/>
</dbReference>
<keyword evidence="3" id="KW-1185">Reference proteome</keyword>
<accession>A0A7W7SQE7</accession>
<organism evidence="2 3">
    <name type="scientific">Micromonospora polyrhachis</name>
    <dbReference type="NCBI Taxonomy" id="1282883"/>
    <lineage>
        <taxon>Bacteria</taxon>
        <taxon>Bacillati</taxon>
        <taxon>Actinomycetota</taxon>
        <taxon>Actinomycetes</taxon>
        <taxon>Micromonosporales</taxon>
        <taxon>Micromonosporaceae</taxon>
        <taxon>Micromonospora</taxon>
    </lineage>
</organism>
<gene>
    <name evidence="2" type="ORF">FHR38_002644</name>
</gene>
<evidence type="ECO:0000313" key="3">
    <source>
        <dbReference type="Proteomes" id="UP000578819"/>
    </source>
</evidence>
<dbReference type="SUPFAM" id="SSF54913">
    <property type="entry name" value="GlnB-like"/>
    <property type="match status" value="1"/>
</dbReference>
<dbReference type="InterPro" id="IPR004323">
    <property type="entry name" value="Ion_tolerance_CutA"/>
</dbReference>
<dbReference type="InterPro" id="IPR015867">
    <property type="entry name" value="N-reg_PII/ATP_PRibTrfase_C"/>
</dbReference>
<comment type="caution">
    <text evidence="2">The sequence shown here is derived from an EMBL/GenBank/DDBJ whole genome shotgun (WGS) entry which is preliminary data.</text>
</comment>
<dbReference type="PANTHER" id="PTHR23419:SF8">
    <property type="entry name" value="FI09726P"/>
    <property type="match status" value="1"/>
</dbReference>
<dbReference type="PANTHER" id="PTHR23419">
    <property type="entry name" value="DIVALENT CATION TOLERANCE CUTA-RELATED"/>
    <property type="match status" value="1"/>
</dbReference>
<reference evidence="2 3" key="1">
    <citation type="submission" date="2020-08" db="EMBL/GenBank/DDBJ databases">
        <title>Sequencing the genomes of 1000 actinobacteria strains.</title>
        <authorList>
            <person name="Klenk H.-P."/>
        </authorList>
    </citation>
    <scope>NUCLEOTIDE SEQUENCE [LARGE SCALE GENOMIC DNA]</scope>
    <source>
        <strain evidence="2 3">DSM 45886</strain>
    </source>
</reference>
<protein>
    <submittedName>
        <fullName evidence="2">Periplasmic divalent cation tolerance protein</fullName>
    </submittedName>
</protein>
<dbReference type="AlphaFoldDB" id="A0A7W7SQE7"/>